<dbReference type="EMBL" id="JAHLDV010000068">
    <property type="protein sequence ID" value="MBU3161490.1"/>
    <property type="molecule type" value="Genomic_DNA"/>
</dbReference>
<reference evidence="1 2" key="1">
    <citation type="submission" date="2021-06" db="EMBL/GenBank/DDBJ databases">
        <title>Clostridia strains as spoilage organisms.</title>
        <authorList>
            <person name="Wambui J."/>
            <person name="Stephan R."/>
            <person name="Stevens M.J.A."/>
        </authorList>
    </citation>
    <scope>NUCLEOTIDE SEQUENCE [LARGE SCALE GENOMIC DNA]</scope>
    <source>
        <strain evidence="1 2">DSM 14204</strain>
    </source>
</reference>
<evidence type="ECO:0000313" key="2">
    <source>
        <dbReference type="Proteomes" id="UP000776252"/>
    </source>
</evidence>
<keyword evidence="2" id="KW-1185">Reference proteome</keyword>
<sequence>MELKYNNGLNELTFTELDEINGGDGGAFAVIMAAIGFGYAVTGTAHENPNAFITIM</sequence>
<proteinExistence type="predicted"/>
<comment type="caution">
    <text evidence="1">The sequence shown here is derived from an EMBL/GenBank/DDBJ whole genome shotgun (WGS) entry which is preliminary data.</text>
</comment>
<organism evidence="1 2">
    <name type="scientific">Clostridium frigoris</name>
    <dbReference type="NCBI Taxonomy" id="205327"/>
    <lineage>
        <taxon>Bacteria</taxon>
        <taxon>Bacillati</taxon>
        <taxon>Bacillota</taxon>
        <taxon>Clostridia</taxon>
        <taxon>Eubacteriales</taxon>
        <taxon>Clostridiaceae</taxon>
        <taxon>Clostridium</taxon>
    </lineage>
</organism>
<accession>A0ABS6BXZ6</accession>
<protein>
    <recommendedName>
        <fullName evidence="3">Class IIb bacteriocin, lactobin A/cerein 7B family</fullName>
    </recommendedName>
</protein>
<evidence type="ECO:0008006" key="3">
    <source>
        <dbReference type="Google" id="ProtNLM"/>
    </source>
</evidence>
<evidence type="ECO:0000313" key="1">
    <source>
        <dbReference type="EMBL" id="MBU3161490.1"/>
    </source>
</evidence>
<dbReference type="Proteomes" id="UP000776252">
    <property type="component" value="Unassembled WGS sequence"/>
</dbReference>
<name>A0ABS6BXZ6_9CLOT</name>
<dbReference type="RefSeq" id="WP_216151316.1">
    <property type="nucleotide sequence ID" value="NZ_JAHLDV010000068.1"/>
</dbReference>
<gene>
    <name evidence="1" type="ORF">KPL37_17425</name>
</gene>